<gene>
    <name evidence="2" type="ORF">FUAX_50700</name>
</gene>
<keyword evidence="2" id="KW-0614">Plasmid</keyword>
<name>A0AAU9D9N8_9BACT</name>
<organism evidence="2 3">
    <name type="scientific">Fulvitalea axinellae</name>
    <dbReference type="NCBI Taxonomy" id="1182444"/>
    <lineage>
        <taxon>Bacteria</taxon>
        <taxon>Pseudomonadati</taxon>
        <taxon>Bacteroidota</taxon>
        <taxon>Cytophagia</taxon>
        <taxon>Cytophagales</taxon>
        <taxon>Persicobacteraceae</taxon>
        <taxon>Fulvitalea</taxon>
    </lineage>
</organism>
<evidence type="ECO:0000313" key="2">
    <source>
        <dbReference type="EMBL" id="BDD12638.1"/>
    </source>
</evidence>
<dbReference type="EMBL" id="AP025319">
    <property type="protein sequence ID" value="BDD12638.1"/>
    <property type="molecule type" value="Genomic_DNA"/>
</dbReference>
<dbReference type="AlphaFoldDB" id="A0AAU9D9N8"/>
<protein>
    <submittedName>
        <fullName evidence="2">Uncharacterized protein</fullName>
    </submittedName>
</protein>
<geneLocation type="plasmid" evidence="2 3">
    <name>pFA5</name>
</geneLocation>
<feature type="region of interest" description="Disordered" evidence="1">
    <location>
        <begin position="1"/>
        <end position="31"/>
    </location>
</feature>
<proteinExistence type="predicted"/>
<dbReference type="KEGG" id="fax:FUAX_50700"/>
<dbReference type="Proteomes" id="UP001348817">
    <property type="component" value="Plasmid pFA5"/>
</dbReference>
<reference evidence="2 3" key="1">
    <citation type="submission" date="2021-12" db="EMBL/GenBank/DDBJ databases">
        <title>Genome sequencing of bacteria with rrn-lacking chromosome and rrn-plasmid.</title>
        <authorList>
            <person name="Anda M."/>
            <person name="Iwasaki W."/>
        </authorList>
    </citation>
    <scope>NUCLEOTIDE SEQUENCE [LARGE SCALE GENOMIC DNA]</scope>
    <source>
        <strain evidence="2 3">DSM 100852</strain>
        <plasmid evidence="2 3">pFA5</plasmid>
    </source>
</reference>
<evidence type="ECO:0000313" key="3">
    <source>
        <dbReference type="Proteomes" id="UP001348817"/>
    </source>
</evidence>
<keyword evidence="3" id="KW-1185">Reference proteome</keyword>
<evidence type="ECO:0000256" key="1">
    <source>
        <dbReference type="SAM" id="MobiDB-lite"/>
    </source>
</evidence>
<sequence length="733" mass="85588">MSYGSVWKTRSATRSFQNQSKASPSQGLAKQPPALPIQRFVYREDKEQKSLISHWGDLPAHLIEEIDRMPDASEKEELMANLRLVMKSIDQALVLDDKTTLADLKSKLSRLSLDKLKKCEQVDDWADMDLVLGNKELTHAGIVSTRGKAVSLEQYMEKAGVAKGKYDASEDEAGVHTEMSIYKMWMKDHLPPLPEESGAEEIQHWEERARKMSLYYFTRLAERPKVVYVTTDGVDVHESFNPECPSPSRSPESDDWFAFDMNEVHEQFLCNLGLRKTKGQVASMRNFQFYNEGQRQDFPWLTAPNRWGHYGPLTPLKYGKEEDSDSSGEFYMPKKSEMKGTRFDVRMIKGLISREEFCDLIRQEGEEQFEARFALLPELAAFEGMLQHYHLYDSEGDWNARLELLEDLEHEIYRWNRRREMRSVHYLPLYTKSILYLLESVHTEHVLLMQHLAEHGGWLSLSRNETPDKTERRAAEEEMNRLWKQILKREKQSSKMKIASKLKTGFMKSEPVPDFHPQTLSALVRLMSRPYGRSLVRYLVQDAHFSSTIRPARPEYGKSICVKLNDLVPERPLTKPFDINDPLAEIPKESPMPGDIMFSYPSTELDFVYGQDWNTWNYPPESKGELKRTDYRLPPDGNIVFCPSFVQMGHEMGHMYNFQTGTNRLGAYRREYTDRPSLRLWSNNEEHFTIERHENRIREEHQLPARKYHQGMDMDFVSFMTDPKGTRYLSHFL</sequence>
<feature type="compositionally biased region" description="Polar residues" evidence="1">
    <location>
        <begin position="8"/>
        <end position="28"/>
    </location>
</feature>
<accession>A0AAU9D9N8</accession>
<dbReference type="RefSeq" id="WP_338395784.1">
    <property type="nucleotide sequence ID" value="NZ_AP025319.1"/>
</dbReference>